<dbReference type="CDD" id="cd14728">
    <property type="entry name" value="Ere-like"/>
    <property type="match status" value="1"/>
</dbReference>
<dbReference type="InterPro" id="IPR007815">
    <property type="entry name" value="Emycin_Estase"/>
</dbReference>
<accession>A0ABS3S8N1</accession>
<dbReference type="PANTHER" id="PTHR31299:SF0">
    <property type="entry name" value="ESTERASE, PUTATIVE (AFU_ORTHOLOGUE AFUA_1G05850)-RELATED"/>
    <property type="match status" value="1"/>
</dbReference>
<reference evidence="1 2" key="1">
    <citation type="submission" date="2021-03" db="EMBL/GenBank/DDBJ databases">
        <title>Actinomadura violae sp. nov., isolated from lichen in Thailand.</title>
        <authorList>
            <person name="Kanchanasin P."/>
            <person name="Saeng-In P."/>
            <person name="Phongsopitanun W."/>
            <person name="Yuki M."/>
            <person name="Kudo T."/>
            <person name="Ohkuma M."/>
            <person name="Tanasupawat S."/>
        </authorList>
    </citation>
    <scope>NUCLEOTIDE SEQUENCE [LARGE SCALE GENOMIC DNA]</scope>
    <source>
        <strain evidence="1 2">LCR2-06</strain>
    </source>
</reference>
<dbReference type="Gene3D" id="3.40.1660.10">
    <property type="entry name" value="EreA-like (biosynthetic domain)"/>
    <property type="match status" value="1"/>
</dbReference>
<name>A0ABS3S8N1_9ACTN</name>
<organism evidence="1 2">
    <name type="scientific">Actinomadura violacea</name>
    <dbReference type="NCBI Taxonomy" id="2819934"/>
    <lineage>
        <taxon>Bacteria</taxon>
        <taxon>Bacillati</taxon>
        <taxon>Actinomycetota</taxon>
        <taxon>Actinomycetes</taxon>
        <taxon>Streptosporangiales</taxon>
        <taxon>Thermomonosporaceae</taxon>
        <taxon>Actinomadura</taxon>
    </lineage>
</organism>
<sequence length="304" mass="33085">MAARELGESLEDVRPVASMVRGAEVVALGAAARQTRELSVVAHRIVRLLVEEEGFRSLALEGDDAARLGLDTYIATGHGDPRELLGGARAFWQSEEILDLIHWMRSYNQRHPDDPVRFAQAPDRQVRHTTRLDGLAGLERELADGVVWWRERSGDKVVYWGGMAHTAVGDPRTVSPSSPPETHRNMGGYLREHMGTRYRSIGLTLGHGSIGVPLPSPSTQFADSALSAGAAGQAGYLLDLRAPQPEPVHHWLNAPTKTRLIGPSYDPADDAAYHLSGGSLAAWFDIILHTEEVTPARLLAPLPG</sequence>
<dbReference type="Pfam" id="PF05139">
    <property type="entry name" value="Erythro_esteras"/>
    <property type="match status" value="2"/>
</dbReference>
<gene>
    <name evidence="1" type="ORF">J4709_48110</name>
</gene>
<dbReference type="RefSeq" id="WP_208252200.1">
    <property type="nucleotide sequence ID" value="NZ_JAGEPF010000045.1"/>
</dbReference>
<comment type="caution">
    <text evidence="1">The sequence shown here is derived from an EMBL/GenBank/DDBJ whole genome shotgun (WGS) entry which is preliminary data.</text>
</comment>
<protein>
    <submittedName>
        <fullName evidence="1">Erythromycin esterase family protein</fullName>
    </submittedName>
</protein>
<dbReference type="EMBL" id="JAGEPF010000045">
    <property type="protein sequence ID" value="MBO2465352.1"/>
    <property type="molecule type" value="Genomic_DNA"/>
</dbReference>
<dbReference type="PANTHER" id="PTHR31299">
    <property type="entry name" value="ESTERASE, PUTATIVE (AFU_ORTHOLOGUE AFUA_1G05850)-RELATED"/>
    <property type="match status" value="1"/>
</dbReference>
<evidence type="ECO:0000313" key="2">
    <source>
        <dbReference type="Proteomes" id="UP000680206"/>
    </source>
</evidence>
<dbReference type="SUPFAM" id="SSF159501">
    <property type="entry name" value="EreA/ChaN-like"/>
    <property type="match status" value="1"/>
</dbReference>
<evidence type="ECO:0000313" key="1">
    <source>
        <dbReference type="EMBL" id="MBO2465352.1"/>
    </source>
</evidence>
<dbReference type="InterPro" id="IPR052036">
    <property type="entry name" value="Hydrolase/PRTase-associated"/>
</dbReference>
<keyword evidence="2" id="KW-1185">Reference proteome</keyword>
<dbReference type="Proteomes" id="UP000680206">
    <property type="component" value="Unassembled WGS sequence"/>
</dbReference>
<dbReference type="Gene3D" id="3.30.1870.10">
    <property type="entry name" value="EreA-like, domain 2"/>
    <property type="match status" value="1"/>
</dbReference>
<proteinExistence type="predicted"/>